<gene>
    <name evidence="1" type="ORF">LTS18_010647</name>
</gene>
<sequence>MSRIAPRQDGGGGDGTPLVVTNNCADTVYPGIVTQSGDGPSQTGFELQPGDQNSQTVSIDWQGRVWGRTNCSFNSQGTGPSNGGYKACGTGDCNGIVNCRVTGDTPVTLAEFTFNAGDGQTYYDISLVDGYNLPMAIVMQPTGNASLDDIPPNLTNPSCIGSPGDLASTDFDAYSNGNFLGTNSSFPLPFEGNVTTSDVQDWCPWDLLVNQPSGPSDNVYTYPDNSVERPEFAPCFSACARYNQDRDCCTGQYNSPSSCPTSDYSKAAKRVCPDAYSYAFDDQTSTFIIPAGAGFEIVFCPGGRSTAILQTEADQLDELQNTGHVDTGNQVVPGYQAKGGMRWLDIAAAVTGAGR</sequence>
<keyword evidence="2" id="KW-1185">Reference proteome</keyword>
<organism evidence="1 2">
    <name type="scientific">Coniosporium uncinatum</name>
    <dbReference type="NCBI Taxonomy" id="93489"/>
    <lineage>
        <taxon>Eukaryota</taxon>
        <taxon>Fungi</taxon>
        <taxon>Dikarya</taxon>
        <taxon>Ascomycota</taxon>
        <taxon>Pezizomycotina</taxon>
        <taxon>Dothideomycetes</taxon>
        <taxon>Dothideomycetes incertae sedis</taxon>
        <taxon>Coniosporium</taxon>
    </lineage>
</organism>
<reference evidence="1" key="1">
    <citation type="submission" date="2024-09" db="EMBL/GenBank/DDBJ databases">
        <title>Black Yeasts Isolated from many extreme environments.</title>
        <authorList>
            <person name="Coleine C."/>
            <person name="Stajich J.E."/>
            <person name="Selbmann L."/>
        </authorList>
    </citation>
    <scope>NUCLEOTIDE SEQUENCE</scope>
    <source>
        <strain evidence="1">CCFEE 5737</strain>
    </source>
</reference>
<name>A0ACC3E029_9PEZI</name>
<comment type="caution">
    <text evidence="1">The sequence shown here is derived from an EMBL/GenBank/DDBJ whole genome shotgun (WGS) entry which is preliminary data.</text>
</comment>
<dbReference type="Proteomes" id="UP001186974">
    <property type="component" value="Unassembled WGS sequence"/>
</dbReference>
<proteinExistence type="predicted"/>
<evidence type="ECO:0000313" key="2">
    <source>
        <dbReference type="Proteomes" id="UP001186974"/>
    </source>
</evidence>
<evidence type="ECO:0000313" key="1">
    <source>
        <dbReference type="EMBL" id="KAK3082230.1"/>
    </source>
</evidence>
<protein>
    <submittedName>
        <fullName evidence="1">Uncharacterized protein</fullName>
    </submittedName>
</protein>
<accession>A0ACC3E029</accession>
<dbReference type="EMBL" id="JAWDJW010000003">
    <property type="protein sequence ID" value="KAK3082230.1"/>
    <property type="molecule type" value="Genomic_DNA"/>
</dbReference>